<dbReference type="GO" id="GO:0048367">
    <property type="term" value="P:shoot system development"/>
    <property type="evidence" value="ECO:0007669"/>
    <property type="project" value="InterPro"/>
</dbReference>
<dbReference type="InterPro" id="IPR004320">
    <property type="entry name" value="BPS1_pln"/>
</dbReference>
<dbReference type="eggNOG" id="ENOG502R7G9">
    <property type="taxonomic scope" value="Eukaryota"/>
</dbReference>
<organism evidence="2 3">
    <name type="scientific">Beta vulgaris subsp. vulgaris</name>
    <name type="common">Beet</name>
    <dbReference type="NCBI Taxonomy" id="3555"/>
    <lineage>
        <taxon>Eukaryota</taxon>
        <taxon>Viridiplantae</taxon>
        <taxon>Streptophyta</taxon>
        <taxon>Embryophyta</taxon>
        <taxon>Tracheophyta</taxon>
        <taxon>Spermatophyta</taxon>
        <taxon>Magnoliopsida</taxon>
        <taxon>eudicotyledons</taxon>
        <taxon>Gunneridae</taxon>
        <taxon>Pentapetalae</taxon>
        <taxon>Caryophyllales</taxon>
        <taxon>Chenopodiaceae</taxon>
        <taxon>Betoideae</taxon>
        <taxon>Beta</taxon>
    </lineage>
</organism>
<dbReference type="Proteomes" id="UP000035740">
    <property type="component" value="Unassembled WGS sequence"/>
</dbReference>
<dbReference type="PANTHER" id="PTHR33070">
    <property type="entry name" value="OS06G0725500 PROTEIN"/>
    <property type="match status" value="1"/>
</dbReference>
<feature type="region of interest" description="Disordered" evidence="1">
    <location>
        <begin position="1"/>
        <end position="22"/>
    </location>
</feature>
<evidence type="ECO:0000313" key="3">
    <source>
        <dbReference type="Proteomes" id="UP000035740"/>
    </source>
</evidence>
<evidence type="ECO:0000256" key="1">
    <source>
        <dbReference type="SAM" id="MobiDB-lite"/>
    </source>
</evidence>
<proteinExistence type="predicted"/>
<reference evidence="2 3" key="1">
    <citation type="journal article" date="2014" name="Nature">
        <title>The genome of the recently domesticated crop plant sugar beet (Beta vulgaris).</title>
        <authorList>
            <person name="Dohm J.C."/>
            <person name="Minoche A.E."/>
            <person name="Holtgrawe D."/>
            <person name="Capella-Gutierrez S."/>
            <person name="Zakrzewski F."/>
            <person name="Tafer H."/>
            <person name="Rupp O."/>
            <person name="Sorensen T.R."/>
            <person name="Stracke R."/>
            <person name="Reinhardt R."/>
            <person name="Goesmann A."/>
            <person name="Kraft T."/>
            <person name="Schulz B."/>
            <person name="Stadler P.F."/>
            <person name="Schmidt T."/>
            <person name="Gabaldon T."/>
            <person name="Lehrach H."/>
            <person name="Weisshaar B."/>
            <person name="Himmelbauer H."/>
        </authorList>
    </citation>
    <scope>NUCLEOTIDE SEQUENCE [LARGE SCALE GENOMIC DNA]</scope>
    <source>
        <tissue evidence="2">Taproot</tissue>
    </source>
</reference>
<dbReference type="Gramene" id="KMS95036">
    <property type="protein sequence ID" value="KMS95036"/>
    <property type="gene ID" value="BVRB_013060"/>
</dbReference>
<dbReference type="PANTHER" id="PTHR33070:SF129">
    <property type="entry name" value="DUF241 DOMAIN PROTEIN"/>
    <property type="match status" value="1"/>
</dbReference>
<dbReference type="EMBL" id="KQ090584">
    <property type="protein sequence ID" value="KMS95036.1"/>
    <property type="molecule type" value="Genomic_DNA"/>
</dbReference>
<dbReference type="AlphaFoldDB" id="A0A0J8B240"/>
<accession>A0A0J8B240</accession>
<dbReference type="GO" id="GO:0048364">
    <property type="term" value="P:root development"/>
    <property type="evidence" value="ECO:0007669"/>
    <property type="project" value="InterPro"/>
</dbReference>
<gene>
    <name evidence="2" type="ORF">BVRB_013060</name>
</gene>
<protein>
    <submittedName>
        <fullName evidence="2">Uncharacterized protein</fullName>
    </submittedName>
</protein>
<dbReference type="Pfam" id="PF03087">
    <property type="entry name" value="BPS1"/>
    <property type="match status" value="1"/>
</dbReference>
<sequence>MAIPKTSSHTRSLSLPSTSHPLDSSIQINLCKLRASQAEPSSSSICENMCSIKDLYEQMNIMIHLPHNQQLLSDEHHRKDVEEILNGSLALLDASSSALDALSQMKESILEIKSALRRGINDEGVHVYLMSRKKICKAVSKCLGNMKKTEKNCLTQPENVSITVLMLKEAETTSLFTLKSLFSYVIGKKAASQTRGWSLVAKFVKSKHAYLDAENDSEVVYIDRALSSLSENNSKPDSHSLHIGAYWEEKESPFRGQEVQEKELSSSTRKIVFKDSKEVKISS</sequence>
<evidence type="ECO:0000313" key="2">
    <source>
        <dbReference type="EMBL" id="KMS95036.1"/>
    </source>
</evidence>
<keyword evidence="3" id="KW-1185">Reference proteome</keyword>
<dbReference type="OMA" id="HELCECV"/>
<name>A0A0J8B240_BETVV</name>
<dbReference type="OrthoDB" id="1701699at2759"/>